<keyword evidence="3" id="KW-1185">Reference proteome</keyword>
<gene>
    <name evidence="2" type="ORF">PSTT_10571</name>
</gene>
<feature type="signal peptide" evidence="1">
    <location>
        <begin position="1"/>
        <end position="25"/>
    </location>
</feature>
<dbReference type="EMBL" id="PKSL01000114">
    <property type="protein sequence ID" value="POW04235.1"/>
    <property type="molecule type" value="Genomic_DNA"/>
</dbReference>
<feature type="chain" id="PRO_5015727981" evidence="1">
    <location>
        <begin position="26"/>
        <end position="569"/>
    </location>
</feature>
<dbReference type="AlphaFoldDB" id="A0A2S4V475"/>
<keyword evidence="1" id="KW-0732">Signal</keyword>
<accession>A0A2S4V475</accession>
<dbReference type="VEuPathDB" id="FungiDB:PSHT_06594"/>
<protein>
    <submittedName>
        <fullName evidence="2">Uncharacterized protein</fullName>
    </submittedName>
</protein>
<sequence>MMGVPLLPIWLLLTGLLGPIGESDCLITYEDTFKFAREDTQDLLCKRREATKIFGVPRPFSKLEYAQRADHAVQILEYLEEKVFSRLYHLMYRGFPKGFAKGTEERYAEHMKALFNHLREVISGMDETTKEPEGMDIFPSSRNSSKARISMIFEDFQNIYTVLVSGMTLNENDLDFRPNGTVFKLMFCLSDALTEYLSILGTHPWVDVQALTESLNEEDHWMVLFHCVLGRSPPEEKAASRFLTYDFKKSLQQSGHVEEFHSLLNLMNEENWKKMANLYLLMRVRLRSTSPMWYEPNNKQNVERDEEMWGRVKKVFYDTAVSQVDKSSHHTYNYIVKSSMTELANHITKNPAYTREKIEDINWQLTHVQLTLDLIHYFIQFLVDHDGRQMIQQLKRNSFYPKLQGIDKSFKLLHDVLKVGKNKLVEIETIPNAEHSINAKIPSEAHNTDSDFELNQEMKRTSVSLNPQSKTDSWVESLLNQPIANKLDHLTFEPLIEYPSEVPETEKTFQLLNWNLGPQFEIALPLIDLIKKIVGKYDSIRCSNQKLSWKRLSLENFLDQPVDLVVKPK</sequence>
<evidence type="ECO:0000313" key="2">
    <source>
        <dbReference type="EMBL" id="POW04235.1"/>
    </source>
</evidence>
<comment type="caution">
    <text evidence="2">The sequence shown here is derived from an EMBL/GenBank/DDBJ whole genome shotgun (WGS) entry which is preliminary data.</text>
</comment>
<evidence type="ECO:0000313" key="3">
    <source>
        <dbReference type="Proteomes" id="UP000239156"/>
    </source>
</evidence>
<evidence type="ECO:0000256" key="1">
    <source>
        <dbReference type="SAM" id="SignalP"/>
    </source>
</evidence>
<dbReference type="VEuPathDB" id="FungiDB:PSTT_10571"/>
<organism evidence="2 3">
    <name type="scientific">Puccinia striiformis</name>
    <dbReference type="NCBI Taxonomy" id="27350"/>
    <lineage>
        <taxon>Eukaryota</taxon>
        <taxon>Fungi</taxon>
        <taxon>Dikarya</taxon>
        <taxon>Basidiomycota</taxon>
        <taxon>Pucciniomycotina</taxon>
        <taxon>Pucciniomycetes</taxon>
        <taxon>Pucciniales</taxon>
        <taxon>Pucciniaceae</taxon>
        <taxon>Puccinia</taxon>
    </lineage>
</organism>
<reference evidence="2" key="1">
    <citation type="submission" date="2017-12" db="EMBL/GenBank/DDBJ databases">
        <title>Gene loss provides genomic basis for host adaptation in cereal stripe rust fungi.</title>
        <authorList>
            <person name="Xia C."/>
        </authorList>
    </citation>
    <scope>NUCLEOTIDE SEQUENCE [LARGE SCALE GENOMIC DNA]</scope>
    <source>
        <strain evidence="2">93-210</strain>
    </source>
</reference>
<name>A0A2S4V475_9BASI</name>
<dbReference type="Proteomes" id="UP000239156">
    <property type="component" value="Unassembled WGS sequence"/>
</dbReference>
<proteinExistence type="predicted"/>